<evidence type="ECO:0008006" key="4">
    <source>
        <dbReference type="Google" id="ProtNLM"/>
    </source>
</evidence>
<dbReference type="InterPro" id="IPR018445">
    <property type="entry name" value="Put_Phosphate_transp_reg"/>
</dbReference>
<proteinExistence type="inferred from homology"/>
<dbReference type="Gene3D" id="1.20.58.220">
    <property type="entry name" value="Phosphate transport system protein phou homolog 2, domain 2"/>
    <property type="match status" value="1"/>
</dbReference>
<dbReference type="PANTHER" id="PTHR36536:SF3">
    <property type="entry name" value="UPF0111 PROTEIN HI_1603"/>
    <property type="match status" value="1"/>
</dbReference>
<dbReference type="Proteomes" id="UP000525298">
    <property type="component" value="Unassembled WGS sequence"/>
</dbReference>
<dbReference type="EMBL" id="JACDUS010000006">
    <property type="protein sequence ID" value="MBA2881971.1"/>
    <property type="molecule type" value="Genomic_DNA"/>
</dbReference>
<dbReference type="AlphaFoldDB" id="A0A7W0CA36"/>
<comment type="caution">
    <text evidence="2">The sequence shown here is derived from an EMBL/GenBank/DDBJ whole genome shotgun (WGS) entry which is preliminary data.</text>
</comment>
<reference evidence="2 3" key="1">
    <citation type="submission" date="2020-07" db="EMBL/GenBank/DDBJ databases">
        <title>Genomic Encyclopedia of Type Strains, Phase IV (KMG-IV): sequencing the most valuable type-strain genomes for metagenomic binning, comparative biology and taxonomic classification.</title>
        <authorList>
            <person name="Goeker M."/>
        </authorList>
    </citation>
    <scope>NUCLEOTIDE SEQUENCE [LARGE SCALE GENOMIC DNA]</scope>
    <source>
        <strain evidence="2 3">DSM 17721</strain>
    </source>
</reference>
<dbReference type="SUPFAM" id="SSF109755">
    <property type="entry name" value="PhoU-like"/>
    <property type="match status" value="1"/>
</dbReference>
<organism evidence="2 3">
    <name type="scientific">Desulfosalsimonas propionicica</name>
    <dbReference type="NCBI Taxonomy" id="332175"/>
    <lineage>
        <taxon>Bacteria</taxon>
        <taxon>Pseudomonadati</taxon>
        <taxon>Thermodesulfobacteriota</taxon>
        <taxon>Desulfobacteria</taxon>
        <taxon>Desulfobacterales</taxon>
        <taxon>Desulfosalsimonadaceae</taxon>
        <taxon>Desulfosalsimonas</taxon>
    </lineage>
</organism>
<sequence length="222" mass="26003">MRIPFFSLFITSPFDALQDHAEKVKECAWAFQQAMECYASSKCEVFEDHRQEVIRIEHDADAIKRRIRGHLPKGVMLPVEKFQLFQYLREQDNVLDSVQEALNWLSHRMDKGIPEVLERDFFLLVDAAIEPTEELSRMVGEAQIYFKNFSEKQRKKVKDIISNIRQMEHDADQREYALIRKVFQTETDPITVFHLVRLAEIIGNIADHSENSGDMMRAMVAK</sequence>
<name>A0A7W0CA36_9BACT</name>
<dbReference type="InterPro" id="IPR038078">
    <property type="entry name" value="PhoU-like_sf"/>
</dbReference>
<protein>
    <recommendedName>
        <fullName evidence="4">TIGR00153 family protein</fullName>
    </recommendedName>
</protein>
<dbReference type="PANTHER" id="PTHR36536">
    <property type="entry name" value="UPF0111 PROTEIN HI_1603"/>
    <property type="match status" value="1"/>
</dbReference>
<evidence type="ECO:0000313" key="3">
    <source>
        <dbReference type="Proteomes" id="UP000525298"/>
    </source>
</evidence>
<gene>
    <name evidence="2" type="ORF">HNR65_002305</name>
</gene>
<dbReference type="NCBIfam" id="TIGR00153">
    <property type="entry name" value="TIGR00153 family protein"/>
    <property type="match status" value="1"/>
</dbReference>
<keyword evidence="3" id="KW-1185">Reference proteome</keyword>
<evidence type="ECO:0000256" key="1">
    <source>
        <dbReference type="ARBA" id="ARBA00008591"/>
    </source>
</evidence>
<comment type="similarity">
    <text evidence="1">Belongs to the UPF0111 family.</text>
</comment>
<dbReference type="RefSeq" id="WP_181551625.1">
    <property type="nucleotide sequence ID" value="NZ_JACDUS010000006.1"/>
</dbReference>
<evidence type="ECO:0000313" key="2">
    <source>
        <dbReference type="EMBL" id="MBA2881971.1"/>
    </source>
</evidence>
<accession>A0A7W0CA36</accession>
<dbReference type="InterPro" id="IPR002727">
    <property type="entry name" value="DUF47"/>
</dbReference>
<dbReference type="Pfam" id="PF01865">
    <property type="entry name" value="PhoU_div"/>
    <property type="match status" value="1"/>
</dbReference>